<dbReference type="Proteomes" id="UP000552700">
    <property type="component" value="Unassembled WGS sequence"/>
</dbReference>
<dbReference type="SUPFAM" id="SSF46689">
    <property type="entry name" value="Homeodomain-like"/>
    <property type="match status" value="1"/>
</dbReference>
<name>A0A841IZR1_9SPHN</name>
<evidence type="ECO:0000256" key="3">
    <source>
        <dbReference type="ARBA" id="ARBA00023163"/>
    </source>
</evidence>
<gene>
    <name evidence="6" type="ORF">FHS92_001882</name>
</gene>
<dbReference type="InterPro" id="IPR023772">
    <property type="entry name" value="DNA-bd_HTH_TetR-type_CS"/>
</dbReference>
<protein>
    <submittedName>
        <fullName evidence="6">TetR/AcrR family transcriptional repressor for divergent bdcA</fullName>
    </submittedName>
</protein>
<evidence type="ECO:0000256" key="1">
    <source>
        <dbReference type="ARBA" id="ARBA00023015"/>
    </source>
</evidence>
<dbReference type="InterPro" id="IPR009057">
    <property type="entry name" value="Homeodomain-like_sf"/>
</dbReference>
<keyword evidence="1" id="KW-0805">Transcription regulation</keyword>
<accession>A0A841IZR1</accession>
<keyword evidence="2 4" id="KW-0238">DNA-binding</keyword>
<comment type="caution">
    <text evidence="6">The sequence shown here is derived from an EMBL/GenBank/DDBJ whole genome shotgun (WGS) entry which is preliminary data.</text>
</comment>
<dbReference type="Pfam" id="PF00440">
    <property type="entry name" value="TetR_N"/>
    <property type="match status" value="1"/>
</dbReference>
<dbReference type="EMBL" id="JACIJP010000002">
    <property type="protein sequence ID" value="MBB6124153.1"/>
    <property type="molecule type" value="Genomic_DNA"/>
</dbReference>
<dbReference type="GO" id="GO:0003677">
    <property type="term" value="F:DNA binding"/>
    <property type="evidence" value="ECO:0007669"/>
    <property type="project" value="UniProtKB-UniRule"/>
</dbReference>
<feature type="DNA-binding region" description="H-T-H motif" evidence="4">
    <location>
        <begin position="41"/>
        <end position="60"/>
    </location>
</feature>
<evidence type="ECO:0000256" key="2">
    <source>
        <dbReference type="ARBA" id="ARBA00023125"/>
    </source>
</evidence>
<evidence type="ECO:0000256" key="4">
    <source>
        <dbReference type="PROSITE-ProRule" id="PRU00335"/>
    </source>
</evidence>
<dbReference type="PANTHER" id="PTHR47506:SF1">
    <property type="entry name" value="HTH-TYPE TRANSCRIPTIONAL REGULATOR YJDC"/>
    <property type="match status" value="1"/>
</dbReference>
<keyword evidence="3" id="KW-0804">Transcription</keyword>
<dbReference type="InterPro" id="IPR036271">
    <property type="entry name" value="Tet_transcr_reg_TetR-rel_C_sf"/>
</dbReference>
<dbReference type="Gene3D" id="1.10.10.60">
    <property type="entry name" value="Homeodomain-like"/>
    <property type="match status" value="1"/>
</dbReference>
<dbReference type="InterPro" id="IPR001647">
    <property type="entry name" value="HTH_TetR"/>
</dbReference>
<dbReference type="SUPFAM" id="SSF48498">
    <property type="entry name" value="Tetracyclin repressor-like, C-terminal domain"/>
    <property type="match status" value="1"/>
</dbReference>
<feature type="domain" description="HTH tetR-type" evidence="5">
    <location>
        <begin position="18"/>
        <end position="78"/>
    </location>
</feature>
<evidence type="ECO:0000313" key="7">
    <source>
        <dbReference type="Proteomes" id="UP000552700"/>
    </source>
</evidence>
<reference evidence="6 7" key="1">
    <citation type="submission" date="2020-08" db="EMBL/GenBank/DDBJ databases">
        <title>Genomic Encyclopedia of Type Strains, Phase IV (KMG-IV): sequencing the most valuable type-strain genomes for metagenomic binning, comparative biology and taxonomic classification.</title>
        <authorList>
            <person name="Goeker M."/>
        </authorList>
    </citation>
    <scope>NUCLEOTIDE SEQUENCE [LARGE SCALE GENOMIC DNA]</scope>
    <source>
        <strain evidence="6 7">DSM 102255</strain>
    </source>
</reference>
<dbReference type="Gene3D" id="1.10.357.10">
    <property type="entry name" value="Tetracycline Repressor, domain 2"/>
    <property type="match status" value="1"/>
</dbReference>
<dbReference type="PROSITE" id="PS01081">
    <property type="entry name" value="HTH_TETR_1"/>
    <property type="match status" value="1"/>
</dbReference>
<evidence type="ECO:0000313" key="6">
    <source>
        <dbReference type="EMBL" id="MBB6124153.1"/>
    </source>
</evidence>
<dbReference type="PROSITE" id="PS50977">
    <property type="entry name" value="HTH_TETR_2"/>
    <property type="match status" value="1"/>
</dbReference>
<dbReference type="PANTHER" id="PTHR47506">
    <property type="entry name" value="TRANSCRIPTIONAL REGULATORY PROTEIN"/>
    <property type="match status" value="1"/>
</dbReference>
<sequence>MSAPAPSIDRPRRGRPRAFDIDRALDAARTMFLTRGYDRVTLADLTGAMGINPPSFYAAFGNKAMLFARIADAYARDWTEEVRDALSSELPLDDRLANVLACSARRFAPQGEASSGGCMLLEAANNCSDAVVSAYVRKLRLGIAAALYRGVSRSAPEHAVIATDQMMTLLAGLSAMAREGTDAARLDAIARGLSLRLGTAP</sequence>
<proteinExistence type="predicted"/>
<dbReference type="AlphaFoldDB" id="A0A841IZR1"/>
<organism evidence="6 7">
    <name type="scientific">Sphingobium subterraneum</name>
    <dbReference type="NCBI Taxonomy" id="627688"/>
    <lineage>
        <taxon>Bacteria</taxon>
        <taxon>Pseudomonadati</taxon>
        <taxon>Pseudomonadota</taxon>
        <taxon>Alphaproteobacteria</taxon>
        <taxon>Sphingomonadales</taxon>
        <taxon>Sphingomonadaceae</taxon>
        <taxon>Sphingobium</taxon>
    </lineage>
</organism>
<keyword evidence="7" id="KW-1185">Reference proteome</keyword>
<evidence type="ECO:0000259" key="5">
    <source>
        <dbReference type="PROSITE" id="PS50977"/>
    </source>
</evidence>
<dbReference type="RefSeq" id="WP_184079838.1">
    <property type="nucleotide sequence ID" value="NZ_JACIJP010000002.1"/>
</dbReference>